<dbReference type="KEGG" id="pbi:103061310"/>
<name>A0A9F2QVQ4_PYTBI</name>
<feature type="region of interest" description="Disordered" evidence="1">
    <location>
        <begin position="64"/>
        <end position="89"/>
    </location>
</feature>
<dbReference type="OrthoDB" id="9894316at2759"/>
<dbReference type="RefSeq" id="XP_007420361.1">
    <property type="nucleotide sequence ID" value="XM_007420299.2"/>
</dbReference>
<proteinExistence type="predicted"/>
<evidence type="ECO:0000313" key="6">
    <source>
        <dbReference type="RefSeq" id="XP_025020222.1"/>
    </source>
</evidence>
<dbReference type="AlphaFoldDB" id="A0A9F2QVQ4"/>
<dbReference type="OMA" id="WSESHCQ"/>
<dbReference type="Proteomes" id="UP000695026">
    <property type="component" value="Unplaced"/>
</dbReference>
<accession>A0A9F2QVQ4</accession>
<dbReference type="InterPro" id="IPR046359">
    <property type="entry name" value="Aftin-like"/>
</dbReference>
<dbReference type="RefSeq" id="XP_025020222.1">
    <property type="nucleotide sequence ID" value="XM_025164454.1"/>
</dbReference>
<dbReference type="RefSeq" id="XP_025020216.1">
    <property type="nucleotide sequence ID" value="XM_025164448.1"/>
</dbReference>
<dbReference type="GeneID" id="103061310"/>
<feature type="compositionally biased region" description="Polar residues" evidence="1">
    <location>
        <begin position="79"/>
        <end position="89"/>
    </location>
</feature>
<feature type="domain" description="Aftiphilin clathrin-binding box" evidence="2">
    <location>
        <begin position="212"/>
        <end position="289"/>
    </location>
</feature>
<dbReference type="GO" id="GO:0032588">
    <property type="term" value="C:trans-Golgi network membrane"/>
    <property type="evidence" value="ECO:0007669"/>
    <property type="project" value="InterPro"/>
</dbReference>
<protein>
    <submittedName>
        <fullName evidence="4 5">Uncharacterized protein CLBA1</fullName>
    </submittedName>
</protein>
<evidence type="ECO:0000313" key="3">
    <source>
        <dbReference type="Proteomes" id="UP000695026"/>
    </source>
</evidence>
<dbReference type="GO" id="GO:0030276">
    <property type="term" value="F:clathrin binding"/>
    <property type="evidence" value="ECO:0007669"/>
    <property type="project" value="InterPro"/>
</dbReference>
<evidence type="ECO:0000259" key="2">
    <source>
        <dbReference type="Pfam" id="PF15045"/>
    </source>
</evidence>
<evidence type="ECO:0000256" key="1">
    <source>
        <dbReference type="SAM" id="MobiDB-lite"/>
    </source>
</evidence>
<keyword evidence="3" id="KW-1185">Reference proteome</keyword>
<organism evidence="3 4">
    <name type="scientific">Python bivittatus</name>
    <name type="common">Burmese python</name>
    <name type="synonym">Python molurus bivittatus</name>
    <dbReference type="NCBI Taxonomy" id="176946"/>
    <lineage>
        <taxon>Eukaryota</taxon>
        <taxon>Metazoa</taxon>
        <taxon>Chordata</taxon>
        <taxon>Craniata</taxon>
        <taxon>Vertebrata</taxon>
        <taxon>Euteleostomi</taxon>
        <taxon>Lepidosauria</taxon>
        <taxon>Squamata</taxon>
        <taxon>Bifurcata</taxon>
        <taxon>Unidentata</taxon>
        <taxon>Episquamata</taxon>
        <taxon>Toxicofera</taxon>
        <taxon>Serpentes</taxon>
        <taxon>Henophidia</taxon>
        <taxon>Pythonidae</taxon>
        <taxon>Python</taxon>
    </lineage>
</organism>
<evidence type="ECO:0000313" key="4">
    <source>
        <dbReference type="RefSeq" id="XP_007420361.1"/>
    </source>
</evidence>
<dbReference type="InterPro" id="IPR029205">
    <property type="entry name" value="Clathrin-bd"/>
</dbReference>
<dbReference type="Pfam" id="PF15045">
    <property type="entry name" value="Clathrin_bdg"/>
    <property type="match status" value="1"/>
</dbReference>
<dbReference type="GO" id="GO:0030121">
    <property type="term" value="C:AP-1 adaptor complex"/>
    <property type="evidence" value="ECO:0007669"/>
    <property type="project" value="TreeGrafter"/>
</dbReference>
<sequence>MQGQNLLQMNSSVEGADQSCLKALSTEKYAMSPSEYSCRTGSLYLNQNGNLDASLEMEMVQKKFHSKRDDGTIDEGSLESPQDNSTVESNNTWGDFEGFSEVKLVNLSNIPESLEKMNEKLTYTNGMDVNDTHPTTSFRQFLSKAAGYKKETVVNATMKAVISSEDIVKLSFPEIPIPQCLDKISTLKQVLDPKRENADIPECTEKQVCIDSANLWKTLTHCNSPSGLRCHRNESHCQENLLAVLGIDANQKALPEFKDSILEKTNRENEDSGVDKFNLTTCKALIQTKLSVSPEPRQSHLFTYNLFLKKTPSSGNMQYITVSQKKRFFTTQSLRMKMFSSNVC</sequence>
<gene>
    <name evidence="4 5 6" type="primary">CLBA1</name>
</gene>
<dbReference type="PANTHER" id="PTHR16156:SF7">
    <property type="entry name" value="CLATHRIN BINDING BOX OF AFTIPHILIN CONTAINING 1"/>
    <property type="match status" value="1"/>
</dbReference>
<evidence type="ECO:0000313" key="5">
    <source>
        <dbReference type="RefSeq" id="XP_025020216.1"/>
    </source>
</evidence>
<reference evidence="4 5" key="1">
    <citation type="submission" date="2025-04" db="UniProtKB">
        <authorList>
            <consortium name="RefSeq"/>
        </authorList>
    </citation>
    <scope>IDENTIFICATION</scope>
    <source>
        <tissue evidence="4 5">Liver</tissue>
    </source>
</reference>
<dbReference type="CTD" id="122616"/>
<dbReference type="PANTHER" id="PTHR16156">
    <property type="entry name" value="AFTIPHILIN A-RELATED"/>
    <property type="match status" value="1"/>
</dbReference>